<keyword evidence="1" id="KW-0812">Transmembrane</keyword>
<sequence>MFLACYYYTNKTIFRYEYFFFQLSVLAIIISHMGFEDVYANPSSLLLI</sequence>
<evidence type="ECO:0000313" key="2">
    <source>
        <dbReference type="EMBL" id="CAG8477983.1"/>
    </source>
</evidence>
<name>A0A9N8W5R6_FUNMO</name>
<reference evidence="2" key="1">
    <citation type="submission" date="2021-06" db="EMBL/GenBank/DDBJ databases">
        <authorList>
            <person name="Kallberg Y."/>
            <person name="Tangrot J."/>
            <person name="Rosling A."/>
        </authorList>
    </citation>
    <scope>NUCLEOTIDE SEQUENCE</scope>
    <source>
        <strain evidence="2">87-6 pot B 2015</strain>
    </source>
</reference>
<keyword evidence="1" id="KW-0472">Membrane</keyword>
<organism evidence="2 3">
    <name type="scientific">Funneliformis mosseae</name>
    <name type="common">Endomycorrhizal fungus</name>
    <name type="synonym">Glomus mosseae</name>
    <dbReference type="NCBI Taxonomy" id="27381"/>
    <lineage>
        <taxon>Eukaryota</taxon>
        <taxon>Fungi</taxon>
        <taxon>Fungi incertae sedis</taxon>
        <taxon>Mucoromycota</taxon>
        <taxon>Glomeromycotina</taxon>
        <taxon>Glomeromycetes</taxon>
        <taxon>Glomerales</taxon>
        <taxon>Glomeraceae</taxon>
        <taxon>Funneliformis</taxon>
    </lineage>
</organism>
<dbReference type="AlphaFoldDB" id="A0A9N8W5R6"/>
<dbReference type="Proteomes" id="UP000789375">
    <property type="component" value="Unassembled WGS sequence"/>
</dbReference>
<comment type="caution">
    <text evidence="2">The sequence shown here is derived from an EMBL/GenBank/DDBJ whole genome shotgun (WGS) entry which is preliminary data.</text>
</comment>
<dbReference type="EMBL" id="CAJVPP010000390">
    <property type="protein sequence ID" value="CAG8477983.1"/>
    <property type="molecule type" value="Genomic_DNA"/>
</dbReference>
<proteinExistence type="predicted"/>
<evidence type="ECO:0000313" key="3">
    <source>
        <dbReference type="Proteomes" id="UP000789375"/>
    </source>
</evidence>
<protein>
    <submittedName>
        <fullName evidence="2">14319_t:CDS:1</fullName>
    </submittedName>
</protein>
<evidence type="ECO:0000256" key="1">
    <source>
        <dbReference type="SAM" id="Phobius"/>
    </source>
</evidence>
<keyword evidence="3" id="KW-1185">Reference proteome</keyword>
<feature type="transmembrane region" description="Helical" evidence="1">
    <location>
        <begin position="18"/>
        <end position="35"/>
    </location>
</feature>
<accession>A0A9N8W5R6</accession>
<gene>
    <name evidence="2" type="ORF">FMOSSE_LOCUS2859</name>
</gene>
<keyword evidence="1" id="KW-1133">Transmembrane helix</keyword>
<feature type="non-terminal residue" evidence="2">
    <location>
        <position position="48"/>
    </location>
</feature>